<evidence type="ECO:0000256" key="4">
    <source>
        <dbReference type="ARBA" id="ARBA00009028"/>
    </source>
</evidence>
<dbReference type="PIRSF" id="PIRSF000882">
    <property type="entry name" value="DSB_repair_MRE11"/>
    <property type="match status" value="1"/>
</dbReference>
<dbReference type="InterPro" id="IPR038487">
    <property type="entry name" value="Mre11_capping_dom"/>
</dbReference>
<evidence type="ECO:0000256" key="2">
    <source>
        <dbReference type="ARBA" id="ARBA00004123"/>
    </source>
</evidence>
<evidence type="ECO:0000256" key="11">
    <source>
        <dbReference type="ARBA" id="ARBA00022839"/>
    </source>
</evidence>
<dbReference type="Gene3D" id="3.60.21.10">
    <property type="match status" value="1"/>
</dbReference>
<dbReference type="SMART" id="SM01347">
    <property type="entry name" value="Mre11_DNA_bind"/>
    <property type="match status" value="1"/>
</dbReference>
<evidence type="ECO:0000256" key="5">
    <source>
        <dbReference type="ARBA" id="ARBA00022454"/>
    </source>
</evidence>
<dbReference type="GO" id="GO:0097552">
    <property type="term" value="P:mitochondrial double-strand break repair via homologous recombination"/>
    <property type="evidence" value="ECO:0007669"/>
    <property type="project" value="TreeGrafter"/>
</dbReference>
<organism evidence="20 21">
    <name type="scientific">Dermatophagoides pteronyssinus</name>
    <name type="common">European house dust mite</name>
    <dbReference type="NCBI Taxonomy" id="6956"/>
    <lineage>
        <taxon>Eukaryota</taxon>
        <taxon>Metazoa</taxon>
        <taxon>Ecdysozoa</taxon>
        <taxon>Arthropoda</taxon>
        <taxon>Chelicerata</taxon>
        <taxon>Arachnida</taxon>
        <taxon>Acari</taxon>
        <taxon>Acariformes</taxon>
        <taxon>Sarcoptiformes</taxon>
        <taxon>Astigmata</taxon>
        <taxon>Psoroptidia</taxon>
        <taxon>Analgoidea</taxon>
        <taxon>Pyroglyphidae</taxon>
        <taxon>Dermatophagoidinae</taxon>
        <taxon>Dermatophagoides</taxon>
    </lineage>
</organism>
<dbReference type="GO" id="GO:0000014">
    <property type="term" value="F:single-stranded DNA endodeoxyribonuclease activity"/>
    <property type="evidence" value="ECO:0007669"/>
    <property type="project" value="TreeGrafter"/>
</dbReference>
<evidence type="ECO:0000313" key="21">
    <source>
        <dbReference type="RefSeq" id="XP_027204938.1"/>
    </source>
</evidence>
<gene>
    <name evidence="21" type="primary">LOC113798545</name>
</gene>
<dbReference type="InterPro" id="IPR003701">
    <property type="entry name" value="Mre11"/>
</dbReference>
<evidence type="ECO:0000259" key="19">
    <source>
        <dbReference type="SMART" id="SM01347"/>
    </source>
</evidence>
<proteinExistence type="inferred from homology"/>
<evidence type="ECO:0000256" key="6">
    <source>
        <dbReference type="ARBA" id="ARBA00022722"/>
    </source>
</evidence>
<keyword evidence="9 16" id="KW-0227">DNA damage</keyword>
<keyword evidence="7" id="KW-0479">Metal-binding</keyword>
<evidence type="ECO:0000256" key="3">
    <source>
        <dbReference type="ARBA" id="ARBA00004286"/>
    </source>
</evidence>
<keyword evidence="12 16" id="KW-0234">DNA repair</keyword>
<dbReference type="SUPFAM" id="SSF56300">
    <property type="entry name" value="Metallo-dependent phosphatases"/>
    <property type="match status" value="1"/>
</dbReference>
<dbReference type="FunCoup" id="A0A6P6YHE1">
    <property type="interactions" value="1435"/>
</dbReference>
<keyword evidence="14 16" id="KW-0539">Nucleus</keyword>
<feature type="active site" description="Proton donor" evidence="17">
    <location>
        <position position="115"/>
    </location>
</feature>
<evidence type="ECO:0000256" key="15">
    <source>
        <dbReference type="ARBA" id="ARBA00023254"/>
    </source>
</evidence>
<evidence type="ECO:0000256" key="18">
    <source>
        <dbReference type="SAM" id="MobiDB-lite"/>
    </source>
</evidence>
<dbReference type="OMA" id="RKYCFGG"/>
<evidence type="ECO:0000256" key="1">
    <source>
        <dbReference type="ARBA" id="ARBA00001936"/>
    </source>
</evidence>
<dbReference type="GO" id="GO:0030145">
    <property type="term" value="F:manganese ion binding"/>
    <property type="evidence" value="ECO:0007669"/>
    <property type="project" value="UniProtKB-UniRule"/>
</dbReference>
<dbReference type="InterPro" id="IPR007281">
    <property type="entry name" value="Mre11_DNA-bd"/>
</dbReference>
<comment type="subcellular location">
    <subcellularLocation>
        <location evidence="3">Chromosome</location>
    </subcellularLocation>
    <subcellularLocation>
        <location evidence="2 16">Nucleus</location>
    </subcellularLocation>
</comment>
<keyword evidence="10 16" id="KW-0378">Hydrolase</keyword>
<comment type="function">
    <text evidence="16">Core component of the MRN complex, which plays a central role in double-strand break (DSB) repair, DNA recombination, maintenance of telomere integrity and meiosis. The MRN complex is involved in the repair of DNA double-strand breaks (DSBs) via homologous recombination (HR), an error-free mechanism which primarily occurs during S and G2 phases. The complex (1) mediates the end resection of damaged DNA, which generates proper single-stranded DNA, a key initial steps in HR, and is (2) required for the recruitment of other repair factors and efficient activation of ATM and ATR upon DNA damage. Within the MRN complex, MRE11 possesses both single-strand endonuclease activity and double-strand-specific 3'-5' exonuclease activity. MRE11 first endonucleolytically cleaves the 5' strand at DNA DSB ends to prevent non-homologous end joining (NHEJ) and licence HR. It then generates a single-stranded DNA gap via 3' to 5' exonucleolytic degradation, which is required for single-strand invasion and recombination.</text>
</comment>
<comment type="similarity">
    <text evidence="4 16">Belongs to the MRE11/RAD32 family.</text>
</comment>
<dbReference type="InParanoid" id="A0A6P6YHE1"/>
<protein>
    <recommendedName>
        <fullName evidence="16">Double-strand break repair protein</fullName>
    </recommendedName>
</protein>
<dbReference type="RefSeq" id="XP_027204938.1">
    <property type="nucleotide sequence ID" value="XM_027349137.1"/>
</dbReference>
<keyword evidence="13 16" id="KW-0464">Manganese</keyword>
<keyword evidence="15 16" id="KW-0469">Meiosis</keyword>
<accession>A0A6P6YHE1</accession>
<name>A0A6P6YHE1_DERPT</name>
<dbReference type="GO" id="GO:0035861">
    <property type="term" value="C:site of double-strand break"/>
    <property type="evidence" value="ECO:0007669"/>
    <property type="project" value="TreeGrafter"/>
</dbReference>
<feature type="region of interest" description="Disordered" evidence="18">
    <location>
        <begin position="602"/>
        <end position="706"/>
    </location>
</feature>
<dbReference type="Pfam" id="PF00149">
    <property type="entry name" value="Metallophos"/>
    <property type="match status" value="1"/>
</dbReference>
<comment type="cofactor">
    <cofactor evidence="1 16">
        <name>Mn(2+)</name>
        <dbReference type="ChEBI" id="CHEBI:29035"/>
    </cofactor>
</comment>
<dbReference type="GO" id="GO:0042138">
    <property type="term" value="P:meiotic DNA double-strand break formation"/>
    <property type="evidence" value="ECO:0007669"/>
    <property type="project" value="TreeGrafter"/>
</dbReference>
<evidence type="ECO:0000256" key="12">
    <source>
        <dbReference type="ARBA" id="ARBA00023204"/>
    </source>
</evidence>
<dbReference type="PANTHER" id="PTHR10139:SF1">
    <property type="entry name" value="DOUBLE-STRAND BREAK REPAIR PROTEIN MRE11"/>
    <property type="match status" value="1"/>
</dbReference>
<feature type="compositionally biased region" description="Basic residues" evidence="18">
    <location>
        <begin position="690"/>
        <end position="706"/>
    </location>
</feature>
<dbReference type="AlphaFoldDB" id="A0A6P6YHE1"/>
<evidence type="ECO:0000313" key="20">
    <source>
        <dbReference type="Proteomes" id="UP000515146"/>
    </source>
</evidence>
<dbReference type="GO" id="GO:0000724">
    <property type="term" value="P:double-strand break repair via homologous recombination"/>
    <property type="evidence" value="ECO:0007669"/>
    <property type="project" value="TreeGrafter"/>
</dbReference>
<evidence type="ECO:0000256" key="17">
    <source>
        <dbReference type="PIRSR" id="PIRSR000882-1"/>
    </source>
</evidence>
<evidence type="ECO:0000256" key="9">
    <source>
        <dbReference type="ARBA" id="ARBA00022763"/>
    </source>
</evidence>
<dbReference type="GO" id="GO:0030870">
    <property type="term" value="C:Mre11 complex"/>
    <property type="evidence" value="ECO:0007669"/>
    <property type="project" value="UniProtKB-UniRule"/>
</dbReference>
<evidence type="ECO:0000256" key="13">
    <source>
        <dbReference type="ARBA" id="ARBA00023211"/>
    </source>
</evidence>
<dbReference type="Pfam" id="PF04152">
    <property type="entry name" value="Mre11_DNA_bind"/>
    <property type="match status" value="1"/>
</dbReference>
<dbReference type="CDD" id="cd00840">
    <property type="entry name" value="MPP_Mre11_N"/>
    <property type="match status" value="1"/>
</dbReference>
<dbReference type="KEGG" id="dpte:113798545"/>
<keyword evidence="6 16" id="KW-0540">Nuclease</keyword>
<dbReference type="Proteomes" id="UP000515146">
    <property type="component" value="Unplaced"/>
</dbReference>
<keyword evidence="5" id="KW-0158">Chromosome</keyword>
<dbReference type="InterPro" id="IPR004843">
    <property type="entry name" value="Calcineurin-like_PHP"/>
</dbReference>
<dbReference type="Gene3D" id="3.30.110.110">
    <property type="entry name" value="Mre11, capping domain"/>
    <property type="match status" value="1"/>
</dbReference>
<keyword evidence="11 16" id="KW-0269">Exonuclease</keyword>
<evidence type="ECO:0000256" key="8">
    <source>
        <dbReference type="ARBA" id="ARBA00022759"/>
    </source>
</evidence>
<sequence>MSSQIDEFKILIASDCHLGHNEKHPILGNDSFRTFEEVLQAAVRMDVDFILLAGDLFDVNKPSVRTMRRTMSLLRKYCFGGDGRQKFLVKNFKNANCIDPNLKVKYPLFTIHGNHDDPIGMDCSCCLDLFSASGLINYFGKQDNVEELVVKPIIFEKNDTKIIVYGFGSMREERLQTLIQNERFNFLTPDFDDNDSQEELKKYLKILLVHQNRVPRPGTKHLNPYDLTSLPDFVIWGHEHRAYKEPEYFEQNKFFILQPGSTVATSLCEAEHGDKYYYLMRCHFDRQRQKPRFKIESYRCETVRPFVMTTIDVDSLLTKNNSFKSLHEQQQFLFSFCKNQVQTMLTEARSQSTLINDDGSDEKPLIRLRVEYSDKDRLFDRRKLEFHVTKLVANNNDVVRFIRKRSSIAGNSDSNSAGFYDDDDDDDGGDNVYDFIDAIRAVVVSKRYHLQTMLLKHFDEANDRKRLSMLDEKFFIDKLETFTEKNQTDCFRDFTGNTKQAMRFIIGSGIGDNENFELDDLKKEIRSIKQKIVNDQDYRQRFEWIIREPFVKRPSSLLQQKLSNSSVTRKNQSSNNGNDSKMADPFYEDDIDMFDVNQIDDNEEEEEDDDEKFIASTSRGRQNRREQQQQHTLKTSATFFDMENFDSNDDPKLTGKLPAKKKPKLTKTVAIEDSDDSDFGSIETSTKTINKGRGRGRGRGRPPTKR</sequence>
<reference evidence="21" key="1">
    <citation type="submission" date="2025-08" db="UniProtKB">
        <authorList>
            <consortium name="RefSeq"/>
        </authorList>
    </citation>
    <scope>IDENTIFICATION</scope>
    <source>
        <strain evidence="21">Airmid</strain>
    </source>
</reference>
<feature type="compositionally biased region" description="Polar residues" evidence="18">
    <location>
        <begin position="567"/>
        <end position="579"/>
    </location>
</feature>
<dbReference type="GO" id="GO:0006303">
    <property type="term" value="P:double-strand break repair via nonhomologous end joining"/>
    <property type="evidence" value="ECO:0007669"/>
    <property type="project" value="TreeGrafter"/>
</dbReference>
<dbReference type="OrthoDB" id="30417at2759"/>
<feature type="region of interest" description="Disordered" evidence="18">
    <location>
        <begin position="561"/>
        <end position="585"/>
    </location>
</feature>
<dbReference type="GO" id="GO:0007095">
    <property type="term" value="P:mitotic G2 DNA damage checkpoint signaling"/>
    <property type="evidence" value="ECO:0007669"/>
    <property type="project" value="TreeGrafter"/>
</dbReference>
<evidence type="ECO:0000256" key="14">
    <source>
        <dbReference type="ARBA" id="ARBA00023242"/>
    </source>
</evidence>
<evidence type="ECO:0000256" key="10">
    <source>
        <dbReference type="ARBA" id="ARBA00022801"/>
    </source>
</evidence>
<dbReference type="GO" id="GO:0008296">
    <property type="term" value="F:3'-5'-DNA exonuclease activity"/>
    <property type="evidence" value="ECO:0007669"/>
    <property type="project" value="InterPro"/>
</dbReference>
<dbReference type="GO" id="GO:0000723">
    <property type="term" value="P:telomere maintenance"/>
    <property type="evidence" value="ECO:0007669"/>
    <property type="project" value="TreeGrafter"/>
</dbReference>
<evidence type="ECO:0000256" key="7">
    <source>
        <dbReference type="ARBA" id="ARBA00022723"/>
    </source>
</evidence>
<dbReference type="PANTHER" id="PTHR10139">
    <property type="entry name" value="DOUBLE-STRAND BREAK REPAIR PROTEIN MRE11"/>
    <property type="match status" value="1"/>
</dbReference>
<feature type="compositionally biased region" description="Acidic residues" evidence="18">
    <location>
        <begin position="602"/>
        <end position="611"/>
    </location>
</feature>
<keyword evidence="8 16" id="KW-0255">Endonuclease</keyword>
<dbReference type="InterPro" id="IPR029052">
    <property type="entry name" value="Metallo-depent_PP-like"/>
</dbReference>
<dbReference type="InterPro" id="IPR041796">
    <property type="entry name" value="Mre11_N"/>
</dbReference>
<keyword evidence="20" id="KW-1185">Reference proteome</keyword>
<dbReference type="CTD" id="4361"/>
<feature type="domain" description="Mre11 DNA-binding" evidence="19">
    <location>
        <begin position="293"/>
        <end position="482"/>
    </location>
</feature>
<evidence type="ECO:0000256" key="16">
    <source>
        <dbReference type="PIRNR" id="PIRNR000882"/>
    </source>
</evidence>